<sequence length="94" mass="10801">MPEKEAVKSGRTGGRRCESEEKLCMNGARERASRNFATNGIDTRPRRRRRRSHTLLRPLSASPFTHRGGEIQQRNAALTLMTFHFVHFPYCITS</sequence>
<dbReference type="Proteomes" id="UP000095287">
    <property type="component" value="Unplaced"/>
</dbReference>
<organism evidence="2 3">
    <name type="scientific">Steinernema glaseri</name>
    <dbReference type="NCBI Taxonomy" id="37863"/>
    <lineage>
        <taxon>Eukaryota</taxon>
        <taxon>Metazoa</taxon>
        <taxon>Ecdysozoa</taxon>
        <taxon>Nematoda</taxon>
        <taxon>Chromadorea</taxon>
        <taxon>Rhabditida</taxon>
        <taxon>Tylenchina</taxon>
        <taxon>Panagrolaimomorpha</taxon>
        <taxon>Strongyloidoidea</taxon>
        <taxon>Steinernematidae</taxon>
        <taxon>Steinernema</taxon>
    </lineage>
</organism>
<feature type="region of interest" description="Disordered" evidence="1">
    <location>
        <begin position="1"/>
        <end position="20"/>
    </location>
</feature>
<evidence type="ECO:0000313" key="2">
    <source>
        <dbReference type="Proteomes" id="UP000095287"/>
    </source>
</evidence>
<dbReference type="AlphaFoldDB" id="A0A1I8A2C0"/>
<protein>
    <submittedName>
        <fullName evidence="3">Uncharacterized protein</fullName>
    </submittedName>
</protein>
<name>A0A1I8A2C0_9BILA</name>
<keyword evidence="2" id="KW-1185">Reference proteome</keyword>
<evidence type="ECO:0000313" key="3">
    <source>
        <dbReference type="WBParaSite" id="L893_g32164.t1"/>
    </source>
</evidence>
<accession>A0A1I8A2C0</accession>
<dbReference type="WBParaSite" id="L893_g32164.t1">
    <property type="protein sequence ID" value="L893_g32164.t1"/>
    <property type="gene ID" value="L893_g32164"/>
</dbReference>
<reference evidence="3" key="1">
    <citation type="submission" date="2016-11" db="UniProtKB">
        <authorList>
            <consortium name="WormBaseParasite"/>
        </authorList>
    </citation>
    <scope>IDENTIFICATION</scope>
</reference>
<proteinExistence type="predicted"/>
<evidence type="ECO:0000256" key="1">
    <source>
        <dbReference type="SAM" id="MobiDB-lite"/>
    </source>
</evidence>